<feature type="domain" description="Ig-like" evidence="3">
    <location>
        <begin position="96"/>
        <end position="211"/>
    </location>
</feature>
<dbReference type="SUPFAM" id="SSF48726">
    <property type="entry name" value="Immunoglobulin"/>
    <property type="match status" value="2"/>
</dbReference>
<feature type="transmembrane region" description="Helical" evidence="2">
    <location>
        <begin position="238"/>
        <end position="260"/>
    </location>
</feature>
<keyword evidence="5" id="KW-1185">Reference proteome</keyword>
<dbReference type="RefSeq" id="XP_038061680.1">
    <property type="nucleotide sequence ID" value="XM_038205752.1"/>
</dbReference>
<evidence type="ECO:0000259" key="3">
    <source>
        <dbReference type="PROSITE" id="PS50835"/>
    </source>
</evidence>
<dbReference type="OMA" id="VTLHRNM"/>
<evidence type="ECO:0000256" key="2">
    <source>
        <dbReference type="SAM" id="Phobius"/>
    </source>
</evidence>
<dbReference type="OrthoDB" id="10159826at2759"/>
<dbReference type="PROSITE" id="PS50835">
    <property type="entry name" value="IG_LIKE"/>
    <property type="match status" value="1"/>
</dbReference>
<dbReference type="InterPro" id="IPR007110">
    <property type="entry name" value="Ig-like_dom"/>
</dbReference>
<dbReference type="GeneID" id="119732289"/>
<keyword evidence="2" id="KW-0472">Membrane</keyword>
<sequence>MAVRSEDVSLSRTSRYELEGRTTSFACIVTRDDMGEDSKYHIIWSLGTSEISNSTSDLLHVTLHRNMSGAVLVCQVFSPSFNFKKATWTLDVMYPPNGVTLDVNSTHSCESDSMCSADVTVGRYYRFTCNASGSNPASNITWLINTKGRWGTTQREIPADRSRCRQAETDTDWDTSSHINLQILLEDRHGSVACRVMFLDASTVFREIVMTLQVVEPVEEPRNRPKVPLPENPELAKWVMVACIPTAAIITACVIGMVIARKLKHQSAPRQPRPQADATPPSSPKEGESHVSEDEGLYQELPVIHDQQTERSSPDQNTPLYHTTIN</sequence>
<dbReference type="Gene3D" id="2.60.40.10">
    <property type="entry name" value="Immunoglobulins"/>
    <property type="match status" value="1"/>
</dbReference>
<evidence type="ECO:0000313" key="4">
    <source>
        <dbReference type="EnsemblMetazoa" id="XP_038061680.1"/>
    </source>
</evidence>
<protein>
    <recommendedName>
        <fullName evidence="3">Ig-like domain-containing protein</fullName>
    </recommendedName>
</protein>
<evidence type="ECO:0000313" key="5">
    <source>
        <dbReference type="Proteomes" id="UP000887568"/>
    </source>
</evidence>
<keyword evidence="2" id="KW-0812">Transmembrane</keyword>
<dbReference type="InterPro" id="IPR036179">
    <property type="entry name" value="Ig-like_dom_sf"/>
</dbReference>
<dbReference type="InterPro" id="IPR013783">
    <property type="entry name" value="Ig-like_fold"/>
</dbReference>
<dbReference type="Proteomes" id="UP000887568">
    <property type="component" value="Unplaced"/>
</dbReference>
<dbReference type="EnsemblMetazoa" id="XM_038205752.1">
    <property type="protein sequence ID" value="XP_038061680.1"/>
    <property type="gene ID" value="LOC119732289"/>
</dbReference>
<proteinExistence type="predicted"/>
<keyword evidence="2" id="KW-1133">Transmembrane helix</keyword>
<feature type="region of interest" description="Disordered" evidence="1">
    <location>
        <begin position="266"/>
        <end position="326"/>
    </location>
</feature>
<organism evidence="4 5">
    <name type="scientific">Patiria miniata</name>
    <name type="common">Bat star</name>
    <name type="synonym">Asterina miniata</name>
    <dbReference type="NCBI Taxonomy" id="46514"/>
    <lineage>
        <taxon>Eukaryota</taxon>
        <taxon>Metazoa</taxon>
        <taxon>Echinodermata</taxon>
        <taxon>Eleutherozoa</taxon>
        <taxon>Asterozoa</taxon>
        <taxon>Asteroidea</taxon>
        <taxon>Valvatacea</taxon>
        <taxon>Valvatida</taxon>
        <taxon>Asterinidae</taxon>
        <taxon>Patiria</taxon>
    </lineage>
</organism>
<accession>A0A914ACM9</accession>
<feature type="compositionally biased region" description="Polar residues" evidence="1">
    <location>
        <begin position="314"/>
        <end position="326"/>
    </location>
</feature>
<dbReference type="AlphaFoldDB" id="A0A914ACM9"/>
<reference evidence="4" key="1">
    <citation type="submission" date="2022-11" db="UniProtKB">
        <authorList>
            <consortium name="EnsemblMetazoa"/>
        </authorList>
    </citation>
    <scope>IDENTIFICATION</scope>
</reference>
<evidence type="ECO:0000256" key="1">
    <source>
        <dbReference type="SAM" id="MobiDB-lite"/>
    </source>
</evidence>
<name>A0A914ACM9_PATMI</name>